<proteinExistence type="predicted"/>
<dbReference type="AlphaFoldDB" id="A0A921TAG1"/>
<evidence type="ECO:0000313" key="1">
    <source>
        <dbReference type="EMBL" id="HJH21300.1"/>
    </source>
</evidence>
<reference evidence="1" key="1">
    <citation type="journal article" date="2021" name="PeerJ">
        <title>Extensive microbial diversity within the chicken gut microbiome revealed by metagenomics and culture.</title>
        <authorList>
            <person name="Gilroy R."/>
            <person name="Ravi A."/>
            <person name="Getino M."/>
            <person name="Pursley I."/>
            <person name="Horton D.L."/>
            <person name="Alikhan N.F."/>
            <person name="Baker D."/>
            <person name="Gharbi K."/>
            <person name="Hall N."/>
            <person name="Watson M."/>
            <person name="Adriaenssens E.M."/>
            <person name="Foster-Nyarko E."/>
            <person name="Jarju S."/>
            <person name="Secka A."/>
            <person name="Antonio M."/>
            <person name="Oren A."/>
            <person name="Chaudhuri R.R."/>
            <person name="La Ragione R."/>
            <person name="Hildebrand F."/>
            <person name="Pallen M.J."/>
        </authorList>
    </citation>
    <scope>NUCLEOTIDE SEQUENCE</scope>
    <source>
        <strain evidence="1">ChiSjej2B20-17149</strain>
    </source>
</reference>
<reference evidence="1" key="2">
    <citation type="submission" date="2021-09" db="EMBL/GenBank/DDBJ databases">
        <authorList>
            <person name="Gilroy R."/>
        </authorList>
    </citation>
    <scope>NUCLEOTIDE SEQUENCE</scope>
    <source>
        <strain evidence="1">ChiSjej2B20-17149</strain>
    </source>
</reference>
<name>A0A921TAG1_9PSED</name>
<accession>A0A921TAG1</accession>
<dbReference type="RefSeq" id="WP_278918107.1">
    <property type="nucleotide sequence ID" value="NZ_DYTS01000382.1"/>
</dbReference>
<dbReference type="Proteomes" id="UP000752172">
    <property type="component" value="Unassembled WGS sequence"/>
</dbReference>
<organism evidence="1 2">
    <name type="scientific">Pseudomonas lactis</name>
    <dbReference type="NCBI Taxonomy" id="1615674"/>
    <lineage>
        <taxon>Bacteria</taxon>
        <taxon>Pseudomonadati</taxon>
        <taxon>Pseudomonadota</taxon>
        <taxon>Gammaproteobacteria</taxon>
        <taxon>Pseudomonadales</taxon>
        <taxon>Pseudomonadaceae</taxon>
        <taxon>Pseudomonas</taxon>
    </lineage>
</organism>
<comment type="caution">
    <text evidence="1">The sequence shown here is derived from an EMBL/GenBank/DDBJ whole genome shotgun (WGS) entry which is preliminary data.</text>
</comment>
<sequence>MLSYEDAMDESCTVTRTDAERECKLHCCDVSEMIAVLGDKQEYKARDVLNWLGY</sequence>
<evidence type="ECO:0000313" key="2">
    <source>
        <dbReference type="Proteomes" id="UP000752172"/>
    </source>
</evidence>
<protein>
    <submittedName>
        <fullName evidence="1">Uncharacterized protein</fullName>
    </submittedName>
</protein>
<dbReference type="EMBL" id="DYTS01000382">
    <property type="protein sequence ID" value="HJH21300.1"/>
    <property type="molecule type" value="Genomic_DNA"/>
</dbReference>
<gene>
    <name evidence="1" type="ORF">K8W20_21660</name>
</gene>